<dbReference type="AlphaFoldDB" id="A0A7W8KFH6"/>
<sequence length="34" mass="4101">MKGLREFIDWLREALQGTPEPRLVPIPVRVRDRR</sequence>
<organism evidence="1 2">
    <name type="scientific">Deinococcus metalli</name>
    <dbReference type="NCBI Taxonomy" id="1141878"/>
    <lineage>
        <taxon>Bacteria</taxon>
        <taxon>Thermotogati</taxon>
        <taxon>Deinococcota</taxon>
        <taxon>Deinococci</taxon>
        <taxon>Deinococcales</taxon>
        <taxon>Deinococcaceae</taxon>
        <taxon>Deinococcus</taxon>
    </lineage>
</organism>
<accession>A0A7W8KFH6</accession>
<comment type="caution">
    <text evidence="1">The sequence shown here is derived from an EMBL/GenBank/DDBJ whole genome shotgun (WGS) entry which is preliminary data.</text>
</comment>
<dbReference type="EMBL" id="JACHFK010000006">
    <property type="protein sequence ID" value="MBB5377230.1"/>
    <property type="molecule type" value="Genomic_DNA"/>
</dbReference>
<evidence type="ECO:0000313" key="1">
    <source>
        <dbReference type="EMBL" id="MBB5377230.1"/>
    </source>
</evidence>
<gene>
    <name evidence="1" type="ORF">HNQ07_002703</name>
</gene>
<reference evidence="1 2" key="1">
    <citation type="submission" date="2020-08" db="EMBL/GenBank/DDBJ databases">
        <title>Genomic Encyclopedia of Type Strains, Phase IV (KMG-IV): sequencing the most valuable type-strain genomes for metagenomic binning, comparative biology and taxonomic classification.</title>
        <authorList>
            <person name="Goeker M."/>
        </authorList>
    </citation>
    <scope>NUCLEOTIDE SEQUENCE [LARGE SCALE GENOMIC DNA]</scope>
    <source>
        <strain evidence="1 2">DSM 27521</strain>
    </source>
</reference>
<evidence type="ECO:0000313" key="2">
    <source>
        <dbReference type="Proteomes" id="UP000539473"/>
    </source>
</evidence>
<protein>
    <submittedName>
        <fullName evidence="1">Uncharacterized protein</fullName>
    </submittedName>
</protein>
<name>A0A7W8KFH6_9DEIO</name>
<dbReference type="Proteomes" id="UP000539473">
    <property type="component" value="Unassembled WGS sequence"/>
</dbReference>
<proteinExistence type="predicted"/>